<evidence type="ECO:0000256" key="4">
    <source>
        <dbReference type="ARBA" id="ARBA00022670"/>
    </source>
</evidence>
<keyword evidence="9 12" id="KW-1133">Transmembrane helix</keyword>
<dbReference type="KEGG" id="rhg:EXZ61_06155"/>
<dbReference type="Pfam" id="PF01435">
    <property type="entry name" value="Peptidase_M48"/>
    <property type="match status" value="1"/>
</dbReference>
<feature type="transmembrane region" description="Helical" evidence="12">
    <location>
        <begin position="66"/>
        <end position="85"/>
    </location>
</feature>
<feature type="domain" description="Peptidase M48" evidence="13">
    <location>
        <begin position="155"/>
        <end position="332"/>
    </location>
</feature>
<keyword evidence="3" id="KW-1003">Cell membrane</keyword>
<accession>A0A515EMA1</accession>
<keyword evidence="8" id="KW-0862">Zinc</keyword>
<dbReference type="CDD" id="cd07328">
    <property type="entry name" value="M48_Ste24p_like"/>
    <property type="match status" value="1"/>
</dbReference>
<dbReference type="GO" id="GO:0004222">
    <property type="term" value="F:metalloendopeptidase activity"/>
    <property type="evidence" value="ECO:0007669"/>
    <property type="project" value="InterPro"/>
</dbReference>
<keyword evidence="11 12" id="KW-0472">Membrane</keyword>
<dbReference type="Proteomes" id="UP000317365">
    <property type="component" value="Chromosome"/>
</dbReference>
<dbReference type="PANTHER" id="PTHR43221:SF1">
    <property type="entry name" value="PROTEASE HTPX"/>
    <property type="match status" value="1"/>
</dbReference>
<feature type="transmembrane region" description="Helical" evidence="12">
    <location>
        <begin position="28"/>
        <end position="54"/>
    </location>
</feature>
<proteinExistence type="predicted"/>
<keyword evidence="7" id="KW-0378">Hydrolase</keyword>
<keyword evidence="6" id="KW-0479">Metal-binding</keyword>
<keyword evidence="15" id="KW-1185">Reference proteome</keyword>
<evidence type="ECO:0000313" key="15">
    <source>
        <dbReference type="Proteomes" id="UP000317365"/>
    </source>
</evidence>
<reference evidence="15" key="1">
    <citation type="submission" date="2019-02" db="EMBL/GenBank/DDBJ databases">
        <title>Complete genome sequence of Rhodoferax sp. Gr-4.</title>
        <authorList>
            <person name="Jin L."/>
        </authorList>
    </citation>
    <scope>NUCLEOTIDE SEQUENCE [LARGE SCALE GENOMIC DNA]</scope>
    <source>
        <strain evidence="15">Gr-4</strain>
    </source>
</reference>
<evidence type="ECO:0000256" key="5">
    <source>
        <dbReference type="ARBA" id="ARBA00022692"/>
    </source>
</evidence>
<dbReference type="RefSeq" id="WP_142810049.1">
    <property type="nucleotide sequence ID" value="NZ_CP036282.1"/>
</dbReference>
<dbReference type="EMBL" id="CP036282">
    <property type="protein sequence ID" value="QDL53788.1"/>
    <property type="molecule type" value="Genomic_DNA"/>
</dbReference>
<evidence type="ECO:0000256" key="8">
    <source>
        <dbReference type="ARBA" id="ARBA00022833"/>
    </source>
</evidence>
<dbReference type="GO" id="GO:0046872">
    <property type="term" value="F:metal ion binding"/>
    <property type="evidence" value="ECO:0007669"/>
    <property type="project" value="UniProtKB-KW"/>
</dbReference>
<dbReference type="GO" id="GO:0005886">
    <property type="term" value="C:plasma membrane"/>
    <property type="evidence" value="ECO:0007669"/>
    <property type="project" value="UniProtKB-SubCell"/>
</dbReference>
<dbReference type="PANTHER" id="PTHR43221">
    <property type="entry name" value="PROTEASE HTPX"/>
    <property type="match status" value="1"/>
</dbReference>
<comment type="cofactor">
    <cofactor evidence="1">
        <name>Zn(2+)</name>
        <dbReference type="ChEBI" id="CHEBI:29105"/>
    </cofactor>
</comment>
<dbReference type="Gene3D" id="3.30.2010.10">
    <property type="entry name" value="Metalloproteases ('zincins'), catalytic domain"/>
    <property type="match status" value="1"/>
</dbReference>
<evidence type="ECO:0000256" key="12">
    <source>
        <dbReference type="SAM" id="Phobius"/>
    </source>
</evidence>
<evidence type="ECO:0000256" key="9">
    <source>
        <dbReference type="ARBA" id="ARBA00022989"/>
    </source>
</evidence>
<dbReference type="GO" id="GO:0006508">
    <property type="term" value="P:proteolysis"/>
    <property type="evidence" value="ECO:0007669"/>
    <property type="project" value="UniProtKB-KW"/>
</dbReference>
<evidence type="ECO:0000256" key="6">
    <source>
        <dbReference type="ARBA" id="ARBA00022723"/>
    </source>
</evidence>
<organism evidence="14 15">
    <name type="scientific">Rhodoferax aquaticus</name>
    <dbReference type="NCBI Taxonomy" id="2527691"/>
    <lineage>
        <taxon>Bacteria</taxon>
        <taxon>Pseudomonadati</taxon>
        <taxon>Pseudomonadota</taxon>
        <taxon>Betaproteobacteria</taxon>
        <taxon>Burkholderiales</taxon>
        <taxon>Comamonadaceae</taxon>
        <taxon>Rhodoferax</taxon>
    </lineage>
</organism>
<dbReference type="InterPro" id="IPR001915">
    <property type="entry name" value="Peptidase_M48"/>
</dbReference>
<evidence type="ECO:0000256" key="2">
    <source>
        <dbReference type="ARBA" id="ARBA00004651"/>
    </source>
</evidence>
<dbReference type="AlphaFoldDB" id="A0A515EMA1"/>
<evidence type="ECO:0000256" key="7">
    <source>
        <dbReference type="ARBA" id="ARBA00022801"/>
    </source>
</evidence>
<keyword evidence="4" id="KW-0645">Protease</keyword>
<keyword evidence="10" id="KW-0482">Metalloprotease</keyword>
<evidence type="ECO:0000259" key="13">
    <source>
        <dbReference type="Pfam" id="PF01435"/>
    </source>
</evidence>
<evidence type="ECO:0000256" key="10">
    <source>
        <dbReference type="ARBA" id="ARBA00023049"/>
    </source>
</evidence>
<name>A0A515EMA1_9BURK</name>
<comment type="subcellular location">
    <subcellularLocation>
        <location evidence="2">Cell membrane</location>
        <topology evidence="2">Multi-pass membrane protein</topology>
    </subcellularLocation>
</comment>
<sequence length="622" mass="70675">MERADFIHLVRLSEHASAEDSQAYRRGVAMFAFVGYAWVIGCVLIAAAALWWLASDWKTGHVNGGRIWLTIAAAGLLWSSLRALWLRLEAPSGIEITADDAPLLFEALAKIRKRIKGPAIDKVILDDAFNASITQIPRFGLFGGARNYLTIGLPLMFALDRSRLLAVLAHEYGHLRGGHGVLGAWIYRTRITWFKLHNAMGASGNFATLLSHGFFRWYFPRFNARTFALARQDEYEADRIAAKLLSKDIMGASLVEIEVKGAWLRTEFWRRHWLQANSSSTPVGPFKEMAKLLTVPPEPTFAAQALQEAMRRLSDIDDTHPVLRDRLHALHQTPQLPAWSSNRAIKLLGPKADHWISELDRQWRKDNRHAWSQHHAYLGRMRERAQTLMASVQRNSADELVELAQLQRRLDPTANVQVFYERALRLSPSHGGALRGLIHTLPSDAVDARLSYLEQLFEASMTHRWWASKEATHTLEIALRANQDVAPALKTWRARLKTSEEAEERAWQEHMGSDFFQSIAAHDLNSYEVSELRDDLQRIPTISRAWLVCKRLREFPQRRCYTCFLELPGMDDQSRYDLCRSLETSLSLPGSVLVLWAGHSPTLQDIQAKAFAPVFVQSARKA</sequence>
<evidence type="ECO:0000256" key="1">
    <source>
        <dbReference type="ARBA" id="ARBA00001947"/>
    </source>
</evidence>
<gene>
    <name evidence="14" type="ORF">EXZ61_06155</name>
</gene>
<evidence type="ECO:0000256" key="11">
    <source>
        <dbReference type="ARBA" id="ARBA00023136"/>
    </source>
</evidence>
<reference evidence="15" key="2">
    <citation type="journal article" date="2020" name="Int. J. Syst. Evol. Microbiol.">
        <title>Genomic insights into a novel species Rhodoferax aquaticus sp. nov., isolated from freshwater.</title>
        <authorList>
            <person name="Li T."/>
            <person name="Zhuo Y."/>
            <person name="Jin C.Z."/>
            <person name="Wu X."/>
            <person name="Ko S.R."/>
            <person name="Jin F.J."/>
            <person name="Ahn C.Y."/>
            <person name="Oh H.M."/>
            <person name="Lee H.G."/>
            <person name="Jin L."/>
        </authorList>
    </citation>
    <scope>NUCLEOTIDE SEQUENCE [LARGE SCALE GENOMIC DNA]</scope>
    <source>
        <strain evidence="15">Gr-4</strain>
    </source>
</reference>
<protein>
    <submittedName>
        <fullName evidence="14">Peptidase M48</fullName>
    </submittedName>
</protein>
<dbReference type="InterPro" id="IPR050083">
    <property type="entry name" value="HtpX_protease"/>
</dbReference>
<evidence type="ECO:0000313" key="14">
    <source>
        <dbReference type="EMBL" id="QDL53788.1"/>
    </source>
</evidence>
<evidence type="ECO:0000256" key="3">
    <source>
        <dbReference type="ARBA" id="ARBA00022475"/>
    </source>
</evidence>
<keyword evidence="5 12" id="KW-0812">Transmembrane</keyword>